<dbReference type="EnsemblMetazoa" id="PHUM617000-RA">
    <property type="protein sequence ID" value="PHUM617000-PA"/>
    <property type="gene ID" value="PHUM617000"/>
</dbReference>
<dbReference type="InterPro" id="IPR021013">
    <property type="entry name" value="ATPase_Vma12"/>
</dbReference>
<dbReference type="eggNOG" id="ENOG502RXKD">
    <property type="taxonomic scope" value="Eukaryota"/>
</dbReference>
<evidence type="ECO:0000256" key="2">
    <source>
        <dbReference type="ARBA" id="ARBA00010754"/>
    </source>
</evidence>
<evidence type="ECO:0000256" key="1">
    <source>
        <dbReference type="ARBA" id="ARBA00004477"/>
    </source>
</evidence>
<keyword evidence="4 10" id="KW-0812">Transmembrane</keyword>
<dbReference type="PANTHER" id="PTHR31394">
    <property type="entry name" value="TRANSMEMBRANE PROTEIN 199"/>
    <property type="match status" value="1"/>
</dbReference>
<dbReference type="GO" id="GO:0005789">
    <property type="term" value="C:endoplasmic reticulum membrane"/>
    <property type="evidence" value="ECO:0007669"/>
    <property type="project" value="UniProtKB-SubCell"/>
</dbReference>
<keyword evidence="7 10" id="KW-0472">Membrane</keyword>
<protein>
    <recommendedName>
        <fullName evidence="3">Biogenesis of lysosome-related organelles complex 1 subunit 5</fullName>
    </recommendedName>
</protein>
<evidence type="ECO:0000256" key="7">
    <source>
        <dbReference type="ARBA" id="ARBA00023136"/>
    </source>
</evidence>
<feature type="transmembrane region" description="Helical" evidence="10">
    <location>
        <begin position="350"/>
        <end position="374"/>
    </location>
</feature>
<dbReference type="OrthoDB" id="18964at2759"/>
<evidence type="ECO:0000256" key="5">
    <source>
        <dbReference type="ARBA" id="ARBA00022824"/>
    </source>
</evidence>
<dbReference type="Pfam" id="PF14942">
    <property type="entry name" value="Muted"/>
    <property type="match status" value="1"/>
</dbReference>
<evidence type="ECO:0000313" key="13">
    <source>
        <dbReference type="Proteomes" id="UP000009046"/>
    </source>
</evidence>
<reference evidence="11" key="2">
    <citation type="submission" date="2007-04" db="EMBL/GenBank/DDBJ databases">
        <title>The genome of the human body louse.</title>
        <authorList>
            <consortium name="The Human Body Louse Genome Consortium"/>
            <person name="Kirkness E."/>
            <person name="Walenz B."/>
            <person name="Hass B."/>
            <person name="Bruggner R."/>
            <person name="Strausberg R."/>
        </authorList>
    </citation>
    <scope>NUCLEOTIDE SEQUENCE</scope>
    <source>
        <strain evidence="11">USDA</strain>
    </source>
</reference>
<dbReference type="EMBL" id="AAZO01007544">
    <property type="status" value="NOT_ANNOTATED_CDS"/>
    <property type="molecule type" value="Genomic_DNA"/>
</dbReference>
<keyword evidence="5" id="KW-0256">Endoplasmic reticulum</keyword>
<keyword evidence="13" id="KW-1185">Reference proteome</keyword>
<dbReference type="KEGG" id="phu:Phum_PHUM617000"/>
<evidence type="ECO:0000256" key="3">
    <source>
        <dbReference type="ARBA" id="ARBA00019580"/>
    </source>
</evidence>
<name>E0W4A7_PEDHC</name>
<dbReference type="AlphaFoldDB" id="E0W4A7"/>
<dbReference type="GO" id="GO:0031083">
    <property type="term" value="C:BLOC-1 complex"/>
    <property type="evidence" value="ECO:0007669"/>
    <property type="project" value="InterPro"/>
</dbReference>
<dbReference type="GeneID" id="8239862"/>
<evidence type="ECO:0000313" key="12">
    <source>
        <dbReference type="EnsemblMetazoa" id="PHUM617000-PA"/>
    </source>
</evidence>
<reference evidence="12" key="3">
    <citation type="submission" date="2021-02" db="UniProtKB">
        <authorList>
            <consortium name="EnsemblMetazoa"/>
        </authorList>
    </citation>
    <scope>IDENTIFICATION</scope>
    <source>
        <strain evidence="12">USDA</strain>
    </source>
</reference>
<proteinExistence type="inferred from homology"/>
<dbReference type="GO" id="GO:0070072">
    <property type="term" value="P:vacuolar proton-transporting V-type ATPase complex assembly"/>
    <property type="evidence" value="ECO:0007669"/>
    <property type="project" value="InterPro"/>
</dbReference>
<feature type="coiled-coil region" evidence="8">
    <location>
        <begin position="294"/>
        <end position="326"/>
    </location>
</feature>
<dbReference type="HOGENOM" id="CLU_051082_1_0_1"/>
<dbReference type="Pfam" id="PF11712">
    <property type="entry name" value="Vma12"/>
    <property type="match status" value="1"/>
</dbReference>
<evidence type="ECO:0000256" key="9">
    <source>
        <dbReference type="SAM" id="MobiDB-lite"/>
    </source>
</evidence>
<evidence type="ECO:0000313" key="11">
    <source>
        <dbReference type="EMBL" id="EEB20463.1"/>
    </source>
</evidence>
<evidence type="ECO:0000256" key="6">
    <source>
        <dbReference type="ARBA" id="ARBA00022989"/>
    </source>
</evidence>
<dbReference type="RefSeq" id="XP_002433201.1">
    <property type="nucleotide sequence ID" value="XM_002433156.1"/>
</dbReference>
<accession>E0W4A7</accession>
<dbReference type="InterPro" id="IPR017243">
    <property type="entry name" value="Bloc1s5"/>
</dbReference>
<dbReference type="STRING" id="121224.E0W4A7"/>
<gene>
    <name evidence="12" type="primary">8239862</name>
    <name evidence="11" type="ORF">Phum_PHUM617000</name>
</gene>
<evidence type="ECO:0000256" key="10">
    <source>
        <dbReference type="SAM" id="Phobius"/>
    </source>
</evidence>
<evidence type="ECO:0000256" key="4">
    <source>
        <dbReference type="ARBA" id="ARBA00022692"/>
    </source>
</evidence>
<keyword evidence="6 10" id="KW-1133">Transmembrane helix</keyword>
<dbReference type="OMA" id="INMRNEN"/>
<dbReference type="InParanoid" id="E0W4A7"/>
<dbReference type="GO" id="GO:0030133">
    <property type="term" value="C:transport vesicle"/>
    <property type="evidence" value="ECO:0007669"/>
    <property type="project" value="InterPro"/>
</dbReference>
<dbReference type="CTD" id="8239862"/>
<keyword evidence="8" id="KW-0175">Coiled coil</keyword>
<feature type="region of interest" description="Disordered" evidence="9">
    <location>
        <begin position="410"/>
        <end position="438"/>
    </location>
</feature>
<dbReference type="PANTHER" id="PTHR31394:SF1">
    <property type="entry name" value="TRANSMEMBRANE PROTEIN 199"/>
    <property type="match status" value="1"/>
</dbReference>
<reference evidence="11" key="1">
    <citation type="submission" date="2007-04" db="EMBL/GenBank/DDBJ databases">
        <title>Annotation of Pediculus humanus corporis strain USDA.</title>
        <authorList>
            <person name="Kirkness E."/>
            <person name="Hannick L."/>
            <person name="Hass B."/>
            <person name="Bruggner R."/>
            <person name="Lawson D."/>
            <person name="Bidwell S."/>
            <person name="Joardar V."/>
            <person name="Caler E."/>
            <person name="Walenz B."/>
            <person name="Inman J."/>
            <person name="Schobel S."/>
            <person name="Galinsky K."/>
            <person name="Amedeo P."/>
            <person name="Strausberg R."/>
        </authorList>
    </citation>
    <scope>NUCLEOTIDE SEQUENCE</scope>
    <source>
        <strain evidence="11">USDA</strain>
    </source>
</reference>
<dbReference type="Proteomes" id="UP000009046">
    <property type="component" value="Unassembled WGS sequence"/>
</dbReference>
<organism>
    <name type="scientific">Pediculus humanus subsp. corporis</name>
    <name type="common">Body louse</name>
    <dbReference type="NCBI Taxonomy" id="121224"/>
    <lineage>
        <taxon>Eukaryota</taxon>
        <taxon>Metazoa</taxon>
        <taxon>Ecdysozoa</taxon>
        <taxon>Arthropoda</taxon>
        <taxon>Hexapoda</taxon>
        <taxon>Insecta</taxon>
        <taxon>Pterygota</taxon>
        <taxon>Neoptera</taxon>
        <taxon>Paraneoptera</taxon>
        <taxon>Psocodea</taxon>
        <taxon>Troctomorpha</taxon>
        <taxon>Phthiraptera</taxon>
        <taxon>Anoplura</taxon>
        <taxon>Pediculidae</taxon>
        <taxon>Pediculus</taxon>
    </lineage>
</organism>
<comment type="subcellular location">
    <subcellularLocation>
        <location evidence="1">Endoplasmic reticulum membrane</location>
        <topology evidence="1">Multi-pass membrane protein</topology>
    </subcellularLocation>
</comment>
<evidence type="ECO:0000256" key="8">
    <source>
        <dbReference type="SAM" id="Coils"/>
    </source>
</evidence>
<comment type="similarity">
    <text evidence="2">Belongs to the BLOC1S5 family.</text>
</comment>
<dbReference type="EMBL" id="DS235886">
    <property type="protein sequence ID" value="EEB20463.1"/>
    <property type="molecule type" value="Genomic_DNA"/>
</dbReference>
<feature type="transmembrane region" description="Helical" evidence="10">
    <location>
        <begin position="380"/>
        <end position="402"/>
    </location>
</feature>
<dbReference type="VEuPathDB" id="VectorBase:PHUM617000"/>
<dbReference type="FunCoup" id="E0W4A7">
    <property type="interactions" value="1084"/>
</dbReference>
<sequence>MVRNVFKSCDKFPGEPSFVDKFVSIMANIFKDIGEIWTRLFDHRPFLNGEIRFILQEFEEKRGNKEVERLFAILQNITEIKYNQIDSIKLKADENLETLQNKIDDSLVVCNTILQEEEQYRTDTTILKNKERRKAEWDVFIKDISQKCVKIDEEFNVKEKDLRDYYADLDNITTIKDPTVYIKPGKILKSFLKENSLIIDGENNIPENIQKLLDSKNDFLNVESDMNWINQLVINMRNENENNLYSGKELNEKIEEMIKENYSNFDREEVKNEMGKNLPYLHELMKGSDVILPKNEVVERNPDLLKRIEKLKKEQEEREYKAMTQNVNLDKKHFPEDSVSYQMNMMNRHLIAVGQLLVSVGAGFAFGFLGVELIVGNLNFGIRLLLGIACALIIAVAEFYFLAKHLNEEDKKEKTTTRRERINEVPETKDKNNKLHKD</sequence>